<dbReference type="AlphaFoldDB" id="A0A562RQA1"/>
<feature type="compositionally biased region" description="Basic and acidic residues" evidence="1">
    <location>
        <begin position="17"/>
        <end position="33"/>
    </location>
</feature>
<feature type="region of interest" description="Disordered" evidence="1">
    <location>
        <begin position="95"/>
        <end position="120"/>
    </location>
</feature>
<comment type="caution">
    <text evidence="2">The sequence shown here is derived from an EMBL/GenBank/DDBJ whole genome shotgun (WGS) entry which is preliminary data.</text>
</comment>
<keyword evidence="3" id="KW-1185">Reference proteome</keyword>
<dbReference type="Proteomes" id="UP000316291">
    <property type="component" value="Unassembled WGS sequence"/>
</dbReference>
<accession>A0A562RQA1</accession>
<dbReference type="OrthoDB" id="8251550at2"/>
<evidence type="ECO:0000313" key="2">
    <source>
        <dbReference type="EMBL" id="TWI70516.1"/>
    </source>
</evidence>
<dbReference type="RefSeq" id="WP_018643592.1">
    <property type="nucleotide sequence ID" value="NZ_VLLA01000008.1"/>
</dbReference>
<evidence type="ECO:0000313" key="3">
    <source>
        <dbReference type="Proteomes" id="UP000316291"/>
    </source>
</evidence>
<dbReference type="EMBL" id="VLLA01000008">
    <property type="protein sequence ID" value="TWI70516.1"/>
    <property type="molecule type" value="Genomic_DNA"/>
</dbReference>
<sequence length="200" mass="22290">MDDKSGSPKGGVTAAPETEHLAPEEVLEKLDSMSADDKRKLRLIERRRRGGTDFQENELYREALTQAIVGQRHCPREESFVAFLAQSMRSIASHRRKALGRTESLTSDGRGHDGGEKQLASDQLDPEALLIEKQAEDVIKVIYEALEGDEEAQLAVIAISGQNRGKALRDEIGVDQAGYDYIMKRIRRTLAKKLPDGFRS</sequence>
<reference evidence="2 3" key="1">
    <citation type="journal article" date="2015" name="Stand. Genomic Sci.">
        <title>Genomic Encyclopedia of Bacterial and Archaeal Type Strains, Phase III: the genomes of soil and plant-associated and newly described type strains.</title>
        <authorList>
            <person name="Whitman W.B."/>
            <person name="Woyke T."/>
            <person name="Klenk H.P."/>
            <person name="Zhou Y."/>
            <person name="Lilburn T.G."/>
            <person name="Beck B.J."/>
            <person name="De Vos P."/>
            <person name="Vandamme P."/>
            <person name="Eisen J.A."/>
            <person name="Garrity G."/>
            <person name="Hugenholtz P."/>
            <person name="Kyrpides N.C."/>
        </authorList>
    </citation>
    <scope>NUCLEOTIDE SEQUENCE [LARGE SCALE GENOMIC DNA]</scope>
    <source>
        <strain evidence="2 3">CGMCC 1.10948</strain>
    </source>
</reference>
<evidence type="ECO:0008006" key="4">
    <source>
        <dbReference type="Google" id="ProtNLM"/>
    </source>
</evidence>
<proteinExistence type="predicted"/>
<feature type="region of interest" description="Disordered" evidence="1">
    <location>
        <begin position="1"/>
        <end position="33"/>
    </location>
</feature>
<protein>
    <recommendedName>
        <fullName evidence="4">Sigma-70-like protein</fullName>
    </recommendedName>
</protein>
<evidence type="ECO:0000256" key="1">
    <source>
        <dbReference type="SAM" id="MobiDB-lite"/>
    </source>
</evidence>
<name>A0A562RQA1_9BRAD</name>
<gene>
    <name evidence="2" type="ORF">IQ16_03689</name>
</gene>
<organism evidence="2 3">
    <name type="scientific">Bradyrhizobium huanghuaihaiense</name>
    <dbReference type="NCBI Taxonomy" id="990078"/>
    <lineage>
        <taxon>Bacteria</taxon>
        <taxon>Pseudomonadati</taxon>
        <taxon>Pseudomonadota</taxon>
        <taxon>Alphaproteobacteria</taxon>
        <taxon>Hyphomicrobiales</taxon>
        <taxon>Nitrobacteraceae</taxon>
        <taxon>Bradyrhizobium</taxon>
    </lineage>
</organism>